<comment type="caution">
    <text evidence="3">The sequence shown here is derived from an EMBL/GenBank/DDBJ whole genome shotgun (WGS) entry which is preliminary data.</text>
</comment>
<keyword evidence="1" id="KW-0175">Coiled coil</keyword>
<dbReference type="AlphaFoldDB" id="A0A9P1DYA8"/>
<sequence length="190" mass="20648">MWPGDGGTKKKKGSKGVEPPAKKQKGPGDVAEKAAPLVIIEDHSSPEPPVVTVVIAQTDLPLGNFPRETLQLSLARGASVMHDSAEPKAFLRGITSVMDKAALATYDDEALESKIFRSSLTACISLGEHARKLEQWRLHKAEQDEKMKELILKNSGSVKQMAQLEENLRKATEGAEQRLKAAVEEAKLEA</sequence>
<evidence type="ECO:0000256" key="1">
    <source>
        <dbReference type="SAM" id="Coils"/>
    </source>
</evidence>
<gene>
    <name evidence="3" type="ORF">CEURO_LOCUS1522</name>
</gene>
<organism evidence="3 4">
    <name type="scientific">Cuscuta europaea</name>
    <name type="common">European dodder</name>
    <dbReference type="NCBI Taxonomy" id="41803"/>
    <lineage>
        <taxon>Eukaryota</taxon>
        <taxon>Viridiplantae</taxon>
        <taxon>Streptophyta</taxon>
        <taxon>Embryophyta</taxon>
        <taxon>Tracheophyta</taxon>
        <taxon>Spermatophyta</taxon>
        <taxon>Magnoliopsida</taxon>
        <taxon>eudicotyledons</taxon>
        <taxon>Gunneridae</taxon>
        <taxon>Pentapetalae</taxon>
        <taxon>asterids</taxon>
        <taxon>lamiids</taxon>
        <taxon>Solanales</taxon>
        <taxon>Convolvulaceae</taxon>
        <taxon>Cuscuteae</taxon>
        <taxon>Cuscuta</taxon>
        <taxon>Cuscuta subgen. Cuscuta</taxon>
    </lineage>
</organism>
<reference evidence="3" key="1">
    <citation type="submission" date="2022-07" db="EMBL/GenBank/DDBJ databases">
        <authorList>
            <person name="Macas J."/>
            <person name="Novak P."/>
            <person name="Neumann P."/>
        </authorList>
    </citation>
    <scope>NUCLEOTIDE SEQUENCE</scope>
</reference>
<dbReference type="Proteomes" id="UP001152484">
    <property type="component" value="Unassembled WGS sequence"/>
</dbReference>
<dbReference type="EMBL" id="CAMAPE010000004">
    <property type="protein sequence ID" value="CAH9060125.1"/>
    <property type="molecule type" value="Genomic_DNA"/>
</dbReference>
<accession>A0A9P1DYA8</accession>
<keyword evidence="4" id="KW-1185">Reference proteome</keyword>
<proteinExistence type="predicted"/>
<name>A0A9P1DYA8_CUSEU</name>
<evidence type="ECO:0000313" key="3">
    <source>
        <dbReference type="EMBL" id="CAH9060125.1"/>
    </source>
</evidence>
<protein>
    <submittedName>
        <fullName evidence="3">Uncharacterized protein</fullName>
    </submittedName>
</protein>
<feature type="region of interest" description="Disordered" evidence="2">
    <location>
        <begin position="1"/>
        <end position="34"/>
    </location>
</feature>
<evidence type="ECO:0000313" key="4">
    <source>
        <dbReference type="Proteomes" id="UP001152484"/>
    </source>
</evidence>
<evidence type="ECO:0000256" key="2">
    <source>
        <dbReference type="SAM" id="MobiDB-lite"/>
    </source>
</evidence>
<feature type="coiled-coil region" evidence="1">
    <location>
        <begin position="147"/>
        <end position="189"/>
    </location>
</feature>
<dbReference type="OrthoDB" id="1326310at2759"/>